<dbReference type="KEGG" id="palr:HGI30_20785"/>
<dbReference type="GO" id="GO:0046872">
    <property type="term" value="F:metal ion binding"/>
    <property type="evidence" value="ECO:0007669"/>
    <property type="project" value="UniProtKB-KW"/>
</dbReference>
<dbReference type="EC" id="3.1.4.-" evidence="2"/>
<organism evidence="4 5">
    <name type="scientific">Paenibacillus albicereus</name>
    <dbReference type="NCBI Taxonomy" id="2726185"/>
    <lineage>
        <taxon>Bacteria</taxon>
        <taxon>Bacillati</taxon>
        <taxon>Bacillota</taxon>
        <taxon>Bacilli</taxon>
        <taxon>Bacillales</taxon>
        <taxon>Paenibacillaceae</taxon>
        <taxon>Paenibacillus</taxon>
    </lineage>
</organism>
<evidence type="ECO:0000256" key="1">
    <source>
        <dbReference type="ARBA" id="ARBA00008950"/>
    </source>
</evidence>
<proteinExistence type="inferred from homology"/>
<keyword evidence="5" id="KW-1185">Reference proteome</keyword>
<dbReference type="Proteomes" id="UP000502136">
    <property type="component" value="Chromosome"/>
</dbReference>
<sequence>MRIGLVSDTHLSGAASKLPDELVRGLQGVELILHAGDWTHVRAVSLLERIAPVEGVAGNNDGPELVRRFGRKRLLELAGCRIGIVHGDVGWGRWTEQKALSSFEEERPDLILFGHSHTPYRKQHGPSLLFNPGSPLQKRRQPRYSFGLLDIEGGRLRAEHVYYDDRS</sequence>
<dbReference type="InterPro" id="IPR024654">
    <property type="entry name" value="Calcineurin-like_PHP_lpxH"/>
</dbReference>
<feature type="domain" description="Calcineurin-like phosphoesterase" evidence="3">
    <location>
        <begin position="1"/>
        <end position="153"/>
    </location>
</feature>
<dbReference type="EMBL" id="CP051428">
    <property type="protein sequence ID" value="QJC53719.1"/>
    <property type="molecule type" value="Genomic_DNA"/>
</dbReference>
<dbReference type="PANTHER" id="PTHR11124">
    <property type="entry name" value="VACUOLAR SORTING PROTEIN VPS29"/>
    <property type="match status" value="1"/>
</dbReference>
<dbReference type="AlphaFoldDB" id="A0A6H2H294"/>
<gene>
    <name evidence="4" type="ORF">HGI30_20785</name>
</gene>
<dbReference type="SUPFAM" id="SSF56300">
    <property type="entry name" value="Metallo-dependent phosphatases"/>
    <property type="match status" value="1"/>
</dbReference>
<evidence type="ECO:0000313" key="5">
    <source>
        <dbReference type="Proteomes" id="UP000502136"/>
    </source>
</evidence>
<accession>A0A6H2H294</accession>
<dbReference type="GO" id="GO:0016787">
    <property type="term" value="F:hydrolase activity"/>
    <property type="evidence" value="ECO:0007669"/>
    <property type="project" value="UniProtKB-UniRule"/>
</dbReference>
<comment type="similarity">
    <text evidence="1 2">Belongs to the metallophosphoesterase superfamily. YfcE family.</text>
</comment>
<protein>
    <recommendedName>
        <fullName evidence="2">Phosphoesterase</fullName>
        <ecNumber evidence="2">3.1.4.-</ecNumber>
    </recommendedName>
</protein>
<keyword evidence="2" id="KW-0479">Metal-binding</keyword>
<dbReference type="NCBIfam" id="TIGR00040">
    <property type="entry name" value="yfcE"/>
    <property type="match status" value="1"/>
</dbReference>
<dbReference type="Gene3D" id="3.60.21.10">
    <property type="match status" value="1"/>
</dbReference>
<name>A0A6H2H294_9BACL</name>
<reference evidence="4 5" key="1">
    <citation type="submission" date="2020-04" db="EMBL/GenBank/DDBJ databases">
        <title>Novel Paenibacillus strain UniB2 isolated from commercial digestive syrup.</title>
        <authorList>
            <person name="Thorat V."/>
            <person name="Kirdat K."/>
            <person name="Tiwarekar B."/>
            <person name="Yadav A."/>
        </authorList>
    </citation>
    <scope>NUCLEOTIDE SEQUENCE [LARGE SCALE GENOMIC DNA]</scope>
    <source>
        <strain evidence="4 5">UniB2</strain>
    </source>
</reference>
<evidence type="ECO:0000313" key="4">
    <source>
        <dbReference type="EMBL" id="QJC53719.1"/>
    </source>
</evidence>
<dbReference type="InterPro" id="IPR029052">
    <property type="entry name" value="Metallo-depent_PP-like"/>
</dbReference>
<dbReference type="Pfam" id="PF12850">
    <property type="entry name" value="Metallophos_2"/>
    <property type="match status" value="1"/>
</dbReference>
<evidence type="ECO:0000259" key="3">
    <source>
        <dbReference type="Pfam" id="PF12850"/>
    </source>
</evidence>
<dbReference type="RefSeq" id="WP_168909252.1">
    <property type="nucleotide sequence ID" value="NZ_CP051428.1"/>
</dbReference>
<comment type="cofactor">
    <cofactor evidence="2">
        <name>a divalent metal cation</name>
        <dbReference type="ChEBI" id="CHEBI:60240"/>
    </cofactor>
</comment>
<dbReference type="InterPro" id="IPR000979">
    <property type="entry name" value="Phosphodiesterase_MJ0936/Vps29"/>
</dbReference>
<evidence type="ECO:0000256" key="2">
    <source>
        <dbReference type="RuleBase" id="RU362039"/>
    </source>
</evidence>